<dbReference type="RefSeq" id="WP_118092638.1">
    <property type="nucleotide sequence ID" value="NZ_QSIQ01000007.1"/>
</dbReference>
<comment type="similarity">
    <text evidence="2">Belongs to the polysaccharide synthase family.</text>
</comment>
<evidence type="ECO:0000313" key="9">
    <source>
        <dbReference type="Proteomes" id="UP000266391"/>
    </source>
</evidence>
<organism evidence="8 9">
    <name type="scientific">Roseburia inulinivorans</name>
    <dbReference type="NCBI Taxonomy" id="360807"/>
    <lineage>
        <taxon>Bacteria</taxon>
        <taxon>Bacillati</taxon>
        <taxon>Bacillota</taxon>
        <taxon>Clostridia</taxon>
        <taxon>Lachnospirales</taxon>
        <taxon>Lachnospiraceae</taxon>
        <taxon>Roseburia</taxon>
    </lineage>
</organism>
<feature type="transmembrane region" description="Helical" evidence="7">
    <location>
        <begin position="440"/>
        <end position="462"/>
    </location>
</feature>
<dbReference type="AlphaFoldDB" id="A0A396AH23"/>
<proteinExistence type="inferred from homology"/>
<evidence type="ECO:0000256" key="2">
    <source>
        <dbReference type="ARBA" id="ARBA00007430"/>
    </source>
</evidence>
<comment type="subcellular location">
    <subcellularLocation>
        <location evidence="1">Cell membrane</location>
        <topology evidence="1">Multi-pass membrane protein</topology>
    </subcellularLocation>
</comment>
<dbReference type="PANTHER" id="PTHR30250:SF10">
    <property type="entry name" value="LIPOPOLYSACCHARIDE BIOSYNTHESIS PROTEIN WZXC"/>
    <property type="match status" value="1"/>
</dbReference>
<dbReference type="EMBL" id="QSIQ01000007">
    <property type="protein sequence ID" value="RHD04294.1"/>
    <property type="molecule type" value="Genomic_DNA"/>
</dbReference>
<dbReference type="GO" id="GO:0005886">
    <property type="term" value="C:plasma membrane"/>
    <property type="evidence" value="ECO:0007669"/>
    <property type="project" value="UniProtKB-SubCell"/>
</dbReference>
<comment type="caution">
    <text evidence="8">The sequence shown here is derived from an EMBL/GenBank/DDBJ whole genome shotgun (WGS) entry which is preliminary data.</text>
</comment>
<keyword evidence="6 7" id="KW-0472">Membrane</keyword>
<name>A0A396AH23_9FIRM</name>
<protein>
    <submittedName>
        <fullName evidence="8">Lipopolysaccharide biosynthesis protein</fullName>
    </submittedName>
</protein>
<dbReference type="Proteomes" id="UP000266391">
    <property type="component" value="Unassembled WGS sequence"/>
</dbReference>
<feature type="transmembrane region" description="Helical" evidence="7">
    <location>
        <begin position="110"/>
        <end position="133"/>
    </location>
</feature>
<dbReference type="InterPro" id="IPR050833">
    <property type="entry name" value="Poly_Biosynth_Transport"/>
</dbReference>
<feature type="transmembrane region" description="Helical" evidence="7">
    <location>
        <begin position="81"/>
        <end position="104"/>
    </location>
</feature>
<evidence type="ECO:0000313" key="8">
    <source>
        <dbReference type="EMBL" id="RHD04294.1"/>
    </source>
</evidence>
<feature type="transmembrane region" description="Helical" evidence="7">
    <location>
        <begin position="45"/>
        <end position="69"/>
    </location>
</feature>
<evidence type="ECO:0000256" key="7">
    <source>
        <dbReference type="SAM" id="Phobius"/>
    </source>
</evidence>
<keyword evidence="3" id="KW-1003">Cell membrane</keyword>
<evidence type="ECO:0000256" key="4">
    <source>
        <dbReference type="ARBA" id="ARBA00022692"/>
    </source>
</evidence>
<evidence type="ECO:0000256" key="6">
    <source>
        <dbReference type="ARBA" id="ARBA00023136"/>
    </source>
</evidence>
<evidence type="ECO:0000256" key="5">
    <source>
        <dbReference type="ARBA" id="ARBA00022989"/>
    </source>
</evidence>
<feature type="transmembrane region" description="Helical" evidence="7">
    <location>
        <begin position="145"/>
        <end position="166"/>
    </location>
</feature>
<dbReference type="Pfam" id="PF13440">
    <property type="entry name" value="Polysacc_synt_3"/>
    <property type="match status" value="1"/>
</dbReference>
<feature type="transmembrane region" description="Helical" evidence="7">
    <location>
        <begin position="383"/>
        <end position="400"/>
    </location>
</feature>
<dbReference type="CDD" id="cd13127">
    <property type="entry name" value="MATE_tuaB_like"/>
    <property type="match status" value="1"/>
</dbReference>
<gene>
    <name evidence="8" type="ORF">DW813_06325</name>
</gene>
<accession>A0A396AH23</accession>
<evidence type="ECO:0000256" key="3">
    <source>
        <dbReference type="ARBA" id="ARBA00022475"/>
    </source>
</evidence>
<feature type="transmembrane region" description="Helical" evidence="7">
    <location>
        <begin position="21"/>
        <end position="39"/>
    </location>
</feature>
<keyword evidence="4 7" id="KW-0812">Transmembrane</keyword>
<keyword evidence="5 7" id="KW-1133">Transmembrane helix</keyword>
<reference evidence="8 9" key="1">
    <citation type="submission" date="2018-08" db="EMBL/GenBank/DDBJ databases">
        <title>A genome reference for cultivated species of the human gut microbiota.</title>
        <authorList>
            <person name="Zou Y."/>
            <person name="Xue W."/>
            <person name="Luo G."/>
        </authorList>
    </citation>
    <scope>NUCLEOTIDE SEQUENCE [LARGE SCALE GENOMIC DNA]</scope>
    <source>
        <strain evidence="8 9">AM32-8LB</strain>
    </source>
</reference>
<feature type="transmembrane region" description="Helical" evidence="7">
    <location>
        <begin position="292"/>
        <end position="314"/>
    </location>
</feature>
<sequence>MEQSEKNQVIKGAFWKFAERIAAQLVSLIVSIILARLLSPSEYGTISLVMVFITIANVFVSSGFGQALIQKKDADSLDFSSVFYFSLVFTGLIYIALFFMAIPIADFYDMPILVPVLRVLSISVPIMGINSVQQAYVARRMQFRLFFYATFIGTVISAVVGVFLAYSGFGVWALVAQTLTNNIIDTIVLQVSIEWKITKEFSFERIKCLLSYGWKLLLQSLILQFYASLRSLLIGKFYTTEDLSFYTKGNQFPELISSNIDTGINTALFPVMSQAQDSIERIKAMARKTTDFTSYIMSPILIGFMAVAEPFISLLLTDKWLPCVPYLRICCIMLLFRAPQTAILQAIKAIGRSDAVLKVDVPIRIFALVTLCISLQYSVYVFALSEIVVTVFGTILYVVVSKKIINYSGLEVCRDFLINILMASLMGIVVFVIGRNLSTYPLLVMIIQILAGAIIYIFLSILTKADSFLEIKSILNKFVLKYKKG</sequence>
<feature type="transmembrane region" description="Helical" evidence="7">
    <location>
        <begin position="412"/>
        <end position="434"/>
    </location>
</feature>
<dbReference type="PANTHER" id="PTHR30250">
    <property type="entry name" value="PST FAMILY PREDICTED COLANIC ACID TRANSPORTER"/>
    <property type="match status" value="1"/>
</dbReference>
<evidence type="ECO:0000256" key="1">
    <source>
        <dbReference type="ARBA" id="ARBA00004651"/>
    </source>
</evidence>